<evidence type="ECO:0000256" key="1">
    <source>
        <dbReference type="SAM" id="Phobius"/>
    </source>
</evidence>
<keyword evidence="1" id="KW-1133">Transmembrane helix</keyword>
<keyword evidence="1" id="KW-0812">Transmembrane</keyword>
<evidence type="ECO:0000313" key="2">
    <source>
        <dbReference type="EMBL" id="MFB2897734.1"/>
    </source>
</evidence>
<protein>
    <submittedName>
        <fullName evidence="2">Uncharacterized protein</fullName>
    </submittedName>
</protein>
<dbReference type="Proteomes" id="UP001576784">
    <property type="component" value="Unassembled WGS sequence"/>
</dbReference>
<comment type="caution">
    <text evidence="2">The sequence shown here is derived from an EMBL/GenBank/DDBJ whole genome shotgun (WGS) entry which is preliminary data.</text>
</comment>
<proteinExistence type="predicted"/>
<keyword evidence="3" id="KW-1185">Reference proteome</keyword>
<feature type="transmembrane region" description="Helical" evidence="1">
    <location>
        <begin position="21"/>
        <end position="43"/>
    </location>
</feature>
<evidence type="ECO:0000313" key="3">
    <source>
        <dbReference type="Proteomes" id="UP001576784"/>
    </source>
</evidence>
<keyword evidence="1" id="KW-0472">Membrane</keyword>
<organism evidence="2 3">
    <name type="scientific">Floridaenema flaviceps BLCC-F50</name>
    <dbReference type="NCBI Taxonomy" id="3153642"/>
    <lineage>
        <taxon>Bacteria</taxon>
        <taxon>Bacillati</taxon>
        <taxon>Cyanobacteriota</taxon>
        <taxon>Cyanophyceae</taxon>
        <taxon>Oscillatoriophycideae</taxon>
        <taxon>Aerosakkonematales</taxon>
        <taxon>Aerosakkonemataceae</taxon>
        <taxon>Floridanema</taxon>
        <taxon>Floridanema flaviceps</taxon>
    </lineage>
</organism>
<sequence length="66" mass="7783">MNIHVFRAELHRNENKTKGFTTVDFMAHIFVVIMFVFMMLVYFTSSNTCQSTACYSPKILRVPVRY</sequence>
<dbReference type="EMBL" id="JBHFNR010000264">
    <property type="protein sequence ID" value="MFB2897734.1"/>
    <property type="molecule type" value="Genomic_DNA"/>
</dbReference>
<gene>
    <name evidence="2" type="ORF">ACE1CI_32865</name>
</gene>
<reference evidence="2 3" key="1">
    <citation type="submission" date="2024-09" db="EMBL/GenBank/DDBJ databases">
        <title>Floridaenema gen nov. (Aerosakkonemataceae, Aerosakkonematales ord. nov., Cyanobacteria) from benthic tropical and subtropical fresh waters, with the description of four new species.</title>
        <authorList>
            <person name="Moretto J.A."/>
            <person name="Berthold D.E."/>
            <person name="Lefler F.W."/>
            <person name="Huang I.-S."/>
            <person name="Laughinghouse H. IV."/>
        </authorList>
    </citation>
    <scope>NUCLEOTIDE SEQUENCE [LARGE SCALE GENOMIC DNA]</scope>
    <source>
        <strain evidence="2 3">BLCC-F50</strain>
    </source>
</reference>
<dbReference type="RefSeq" id="WP_413267345.1">
    <property type="nucleotide sequence ID" value="NZ_JBHFNR010000264.1"/>
</dbReference>
<accession>A0ABV4Y161</accession>
<name>A0ABV4Y161_9CYAN</name>